<evidence type="ECO:0000256" key="3">
    <source>
        <dbReference type="ARBA" id="ARBA00022692"/>
    </source>
</evidence>
<dbReference type="EMBL" id="FNOU01000001">
    <property type="protein sequence ID" value="SDX30908.1"/>
    <property type="molecule type" value="Genomic_DNA"/>
</dbReference>
<dbReference type="AlphaFoldDB" id="A0A1H3AND8"/>
<keyword evidence="5 6" id="KW-0472">Membrane</keyword>
<organism evidence="7 8">
    <name type="scientific">Eubacterium barkeri</name>
    <name type="common">Clostridium barkeri</name>
    <dbReference type="NCBI Taxonomy" id="1528"/>
    <lineage>
        <taxon>Bacteria</taxon>
        <taxon>Bacillati</taxon>
        <taxon>Bacillota</taxon>
        <taxon>Clostridia</taxon>
        <taxon>Eubacteriales</taxon>
        <taxon>Eubacteriaceae</taxon>
        <taxon>Eubacterium</taxon>
    </lineage>
</organism>
<dbReference type="InterPro" id="IPR003339">
    <property type="entry name" value="ABC/ECF_trnsptr_transmembrane"/>
</dbReference>
<evidence type="ECO:0000256" key="6">
    <source>
        <dbReference type="SAM" id="Phobius"/>
    </source>
</evidence>
<dbReference type="PANTHER" id="PTHR34857">
    <property type="entry name" value="SLL0384 PROTEIN"/>
    <property type="match status" value="1"/>
</dbReference>
<dbReference type="CDD" id="cd16914">
    <property type="entry name" value="EcfT"/>
    <property type="match status" value="1"/>
</dbReference>
<feature type="transmembrane region" description="Helical" evidence="6">
    <location>
        <begin position="12"/>
        <end position="30"/>
    </location>
</feature>
<evidence type="ECO:0000313" key="8">
    <source>
        <dbReference type="Proteomes" id="UP000199652"/>
    </source>
</evidence>
<dbReference type="Pfam" id="PF02361">
    <property type="entry name" value="CbiQ"/>
    <property type="match status" value="1"/>
</dbReference>
<evidence type="ECO:0000256" key="4">
    <source>
        <dbReference type="ARBA" id="ARBA00022989"/>
    </source>
</evidence>
<name>A0A1H3AND8_EUBBA</name>
<evidence type="ECO:0000313" key="7">
    <source>
        <dbReference type="EMBL" id="SDX30908.1"/>
    </source>
</evidence>
<comment type="subcellular location">
    <subcellularLocation>
        <location evidence="1">Membrane</location>
        <topology evidence="1">Multi-pass membrane protein</topology>
    </subcellularLocation>
</comment>
<protein>
    <submittedName>
        <fullName evidence="7">Energy-coupling factor transport system permease protein</fullName>
    </submittedName>
</protein>
<proteinExistence type="predicted"/>
<dbReference type="GO" id="GO:0005886">
    <property type="term" value="C:plasma membrane"/>
    <property type="evidence" value="ECO:0007669"/>
    <property type="project" value="UniProtKB-ARBA"/>
</dbReference>
<evidence type="ECO:0000256" key="5">
    <source>
        <dbReference type="ARBA" id="ARBA00023136"/>
    </source>
</evidence>
<evidence type="ECO:0000256" key="1">
    <source>
        <dbReference type="ARBA" id="ARBA00004141"/>
    </source>
</evidence>
<keyword evidence="2" id="KW-1003">Cell membrane</keyword>
<dbReference type="Proteomes" id="UP000199652">
    <property type="component" value="Unassembled WGS sequence"/>
</dbReference>
<keyword evidence="4 6" id="KW-1133">Transmembrane helix</keyword>
<feature type="transmembrane region" description="Helical" evidence="6">
    <location>
        <begin position="218"/>
        <end position="237"/>
    </location>
</feature>
<evidence type="ECO:0000256" key="2">
    <source>
        <dbReference type="ARBA" id="ARBA00022475"/>
    </source>
</evidence>
<dbReference type="InterPro" id="IPR051611">
    <property type="entry name" value="ECF_transporter_component"/>
</dbReference>
<sequence>MTHVGAIFRQKLDFRTKLFMTIVIAYTLLLGNLQQKYLVVAVAASLLPYLLLIAQGYYKEAFKGGAFILAAALVQEFFLYHVTGLLSSLLLFITMLFLRMLPGLMMGKYTLVSTDMSELVCALKKMRMPDQIIIPITVMARFFYTVREDYGQIKEAMYLHGLTTRRLIGHPMRLFEYRVVPLLMCLTRTADEVALSAVTRGMDVGSPKSSISDSKLKAIDGIFFGLMLVLIGFYLWGKYA</sequence>
<dbReference type="STRING" id="1528.SAMN04488579_101106"/>
<reference evidence="8" key="1">
    <citation type="submission" date="2016-10" db="EMBL/GenBank/DDBJ databases">
        <authorList>
            <person name="Varghese N."/>
            <person name="Submissions S."/>
        </authorList>
    </citation>
    <scope>NUCLEOTIDE SEQUENCE [LARGE SCALE GENOMIC DNA]</scope>
    <source>
        <strain evidence="8">VPI 5359</strain>
    </source>
</reference>
<gene>
    <name evidence="7" type="ORF">SAMN04488579_101106</name>
</gene>
<feature type="transmembrane region" description="Helical" evidence="6">
    <location>
        <begin position="37"/>
        <end position="58"/>
    </location>
</feature>
<dbReference type="PANTHER" id="PTHR34857:SF2">
    <property type="entry name" value="SLL0384 PROTEIN"/>
    <property type="match status" value="1"/>
</dbReference>
<accession>A0A1H3AND8</accession>
<keyword evidence="3 6" id="KW-0812">Transmembrane</keyword>
<dbReference type="OrthoDB" id="3730291at2"/>
<feature type="transmembrane region" description="Helical" evidence="6">
    <location>
        <begin position="78"/>
        <end position="98"/>
    </location>
</feature>
<keyword evidence="8" id="KW-1185">Reference proteome</keyword>